<reference evidence="1" key="1">
    <citation type="journal article" date="2014" name="Genome Announc.">
        <title>Draft genome sequences of the altered schaedler flora, a defined bacterial community from gnotobiotic mice.</title>
        <authorList>
            <person name="Wannemuehler M.J."/>
            <person name="Overstreet A.M."/>
            <person name="Ward D.V."/>
            <person name="Phillips G.J."/>
        </authorList>
    </citation>
    <scope>NUCLEOTIDE SEQUENCE</scope>
    <source>
        <strain evidence="1">ASF457</strain>
    </source>
</reference>
<reference evidence="1" key="3">
    <citation type="submission" date="2022-06" db="EMBL/GenBank/DDBJ databases">
        <title>Resources to Facilitate Use of the Altered Schaedler Flora (ASF) Mouse Model to Study Microbiome Function.</title>
        <authorList>
            <person name="Proctor A."/>
            <person name="Parvinroo S."/>
            <person name="Richie T."/>
            <person name="Jia X."/>
            <person name="Lee S.T.M."/>
            <person name="Karp P.D."/>
            <person name="Paley S."/>
            <person name="Kostic A.D."/>
            <person name="Pierre J.F."/>
            <person name="Wannemuehler M.J."/>
            <person name="Phillips G.J."/>
        </authorList>
    </citation>
    <scope>NUCLEOTIDE SEQUENCE</scope>
    <source>
        <strain evidence="1">ASF457</strain>
    </source>
</reference>
<dbReference type="Proteomes" id="UP000017429">
    <property type="component" value="Chromosome"/>
</dbReference>
<dbReference type="OrthoDB" id="9810782at2"/>
<dbReference type="NCBIfam" id="TIGR01409">
    <property type="entry name" value="TAT_signal_seq"/>
    <property type="match status" value="1"/>
</dbReference>
<name>V2RMC0_9BACT</name>
<evidence type="ECO:0000313" key="2">
    <source>
        <dbReference type="Proteomes" id="UP000017429"/>
    </source>
</evidence>
<reference evidence="1" key="2">
    <citation type="submission" date="2022-05" db="EMBL/GenBank/DDBJ databases">
        <authorList>
            <person name="Proctor A.L."/>
            <person name="Phillips G.J."/>
            <person name="Wannemuehler M.J."/>
        </authorList>
    </citation>
    <scope>NUCLEOTIDE SEQUENCE</scope>
    <source>
        <strain evidence="1">ASF457</strain>
    </source>
</reference>
<accession>V2RMC0</accession>
<dbReference type="InterPro" id="IPR019546">
    <property type="entry name" value="TAT_signal_bac_arc"/>
</dbReference>
<dbReference type="KEGG" id="msch:N508_001011"/>
<organism evidence="1 2">
    <name type="scientific">Mucispirillum schaedleri ASF457</name>
    <dbReference type="NCBI Taxonomy" id="1379858"/>
    <lineage>
        <taxon>Bacteria</taxon>
        <taxon>Pseudomonadati</taxon>
        <taxon>Deferribacterota</taxon>
        <taxon>Deferribacteres</taxon>
        <taxon>Deferribacterales</taxon>
        <taxon>Mucispirillaceae</taxon>
        <taxon>Mucispirillum</taxon>
    </lineage>
</organism>
<dbReference type="Pfam" id="PF10518">
    <property type="entry name" value="TAT_signal"/>
    <property type="match status" value="1"/>
</dbReference>
<evidence type="ECO:0000313" key="1">
    <source>
        <dbReference type="EMBL" id="USF23938.1"/>
    </source>
</evidence>
<dbReference type="AlphaFoldDB" id="V2RMC0"/>
<dbReference type="PROSITE" id="PS51318">
    <property type="entry name" value="TAT"/>
    <property type="match status" value="1"/>
</dbReference>
<gene>
    <name evidence="1" type="ORF">N508_001011</name>
</gene>
<dbReference type="EMBL" id="CP097562">
    <property type="protein sequence ID" value="USF23938.1"/>
    <property type="molecule type" value="Genomic_DNA"/>
</dbReference>
<dbReference type="RefSeq" id="WP_023275308.1">
    <property type="nucleotide sequence ID" value="NZ_CP097562.1"/>
</dbReference>
<sequence>MGKETNVLKSLEESSVSRRSFLKGTAALGAMAAMYGCSKDGSSDIIYGGGLAAQLVSRKTL</sequence>
<protein>
    <submittedName>
        <fullName evidence="1">Uncharacterized protein</fullName>
    </submittedName>
</protein>
<proteinExistence type="predicted"/>
<dbReference type="InterPro" id="IPR006311">
    <property type="entry name" value="TAT_signal"/>
</dbReference>
<keyword evidence="2" id="KW-1185">Reference proteome</keyword>